<comment type="similarity">
    <text evidence="1">Belongs to the F420H(2)-dependent quinone reductase family.</text>
</comment>
<dbReference type="EMBL" id="QNTT01000001">
    <property type="protein sequence ID" value="RBA41015.1"/>
    <property type="molecule type" value="Genomic_DNA"/>
</dbReference>
<reference evidence="3 4" key="1">
    <citation type="submission" date="2018-06" db="EMBL/GenBank/DDBJ databases">
        <title>Whole genome sequencing of four bacterial strains from South Shetland trench revealing bio-synthetic gene clusters.</title>
        <authorList>
            <person name="Abdel-Mageed W.M."/>
            <person name="Lehri B."/>
            <person name="Jarmusch S.A."/>
            <person name="Miranda K."/>
            <person name="Goodfellow M."/>
            <person name="Jaspars M."/>
            <person name="Karlyshev A.V."/>
        </authorList>
    </citation>
    <scope>NUCLEOTIDE SEQUENCE [LARGE SCALE GENOMIC DNA]</scope>
    <source>
        <strain evidence="3 4">SST1</strain>
    </source>
</reference>
<dbReference type="NCBIfam" id="TIGR00026">
    <property type="entry name" value="hi_GC_TIGR00026"/>
    <property type="match status" value="1"/>
</dbReference>
<evidence type="ECO:0000313" key="4">
    <source>
        <dbReference type="Proteomes" id="UP000252187"/>
    </source>
</evidence>
<dbReference type="AlphaFoldDB" id="A0A365PE19"/>
<sequence>MGNILTPIAVWVGRQDATRENSHLVVTVDRWLDRVTRGRVPLLRVAGLPTLTLHVPGRKSGAPRSTPLLCASWGNGLVVVGSNWGGQKTPAWVHNLRAAAAAEGEVEISVYGARLVVDVRELTGDQRDSAWSAAARVWPNYEIYARRTSRELPVFHLTPRL</sequence>
<accession>A0A365PE19</accession>
<dbReference type="Proteomes" id="UP000252187">
    <property type="component" value="Unassembled WGS sequence"/>
</dbReference>
<dbReference type="GO" id="GO:0005886">
    <property type="term" value="C:plasma membrane"/>
    <property type="evidence" value="ECO:0007669"/>
    <property type="project" value="TreeGrafter"/>
</dbReference>
<comment type="caution">
    <text evidence="3">The sequence shown here is derived from an EMBL/GenBank/DDBJ whole genome shotgun (WGS) entry which is preliminary data.</text>
</comment>
<dbReference type="GO" id="GO:0016491">
    <property type="term" value="F:oxidoreductase activity"/>
    <property type="evidence" value="ECO:0007669"/>
    <property type="project" value="InterPro"/>
</dbReference>
<evidence type="ECO:0000256" key="1">
    <source>
        <dbReference type="ARBA" id="ARBA00008710"/>
    </source>
</evidence>
<organism evidence="3 4">
    <name type="scientific">Dietzia maris</name>
    <dbReference type="NCBI Taxonomy" id="37915"/>
    <lineage>
        <taxon>Bacteria</taxon>
        <taxon>Bacillati</taxon>
        <taxon>Actinomycetota</taxon>
        <taxon>Actinomycetes</taxon>
        <taxon>Mycobacteriales</taxon>
        <taxon>Dietziaceae</taxon>
        <taxon>Dietzia</taxon>
    </lineage>
</organism>
<dbReference type="PANTHER" id="PTHR39428">
    <property type="entry name" value="F420H(2)-DEPENDENT QUINONE REDUCTASE RV1261C"/>
    <property type="match status" value="1"/>
</dbReference>
<dbReference type="PANTHER" id="PTHR39428:SF1">
    <property type="entry name" value="F420H(2)-DEPENDENT QUINONE REDUCTASE RV1261C"/>
    <property type="match status" value="1"/>
</dbReference>
<dbReference type="Gene3D" id="2.30.110.10">
    <property type="entry name" value="Electron Transport, Fmn-binding Protein, Chain A"/>
    <property type="match status" value="1"/>
</dbReference>
<proteinExistence type="inferred from homology"/>
<gene>
    <name evidence="3" type="ORF">DQ226_00390</name>
</gene>
<dbReference type="Pfam" id="PF04075">
    <property type="entry name" value="F420H2_quin_red"/>
    <property type="match status" value="1"/>
</dbReference>
<evidence type="ECO:0000256" key="2">
    <source>
        <dbReference type="ARBA" id="ARBA00049106"/>
    </source>
</evidence>
<name>A0A365PE19_9ACTN</name>
<evidence type="ECO:0000313" key="3">
    <source>
        <dbReference type="EMBL" id="RBA41015.1"/>
    </source>
</evidence>
<dbReference type="InterPro" id="IPR012349">
    <property type="entry name" value="Split_barrel_FMN-bd"/>
</dbReference>
<protein>
    <submittedName>
        <fullName evidence="3">Nitroreductase family deazaflavin-dependent oxidoreductase</fullName>
    </submittedName>
</protein>
<dbReference type="GO" id="GO:0070967">
    <property type="term" value="F:coenzyme F420 binding"/>
    <property type="evidence" value="ECO:0007669"/>
    <property type="project" value="TreeGrafter"/>
</dbReference>
<dbReference type="InterPro" id="IPR004378">
    <property type="entry name" value="F420H2_quin_Rdtase"/>
</dbReference>
<comment type="catalytic activity">
    <reaction evidence="2">
        <text>oxidized coenzyme F420-(gamma-L-Glu)(n) + a quinol + H(+) = reduced coenzyme F420-(gamma-L-Glu)(n) + a quinone</text>
        <dbReference type="Rhea" id="RHEA:39663"/>
        <dbReference type="Rhea" id="RHEA-COMP:12939"/>
        <dbReference type="Rhea" id="RHEA-COMP:14378"/>
        <dbReference type="ChEBI" id="CHEBI:15378"/>
        <dbReference type="ChEBI" id="CHEBI:24646"/>
        <dbReference type="ChEBI" id="CHEBI:132124"/>
        <dbReference type="ChEBI" id="CHEBI:133980"/>
        <dbReference type="ChEBI" id="CHEBI:139511"/>
    </reaction>
</comment>
<dbReference type="SUPFAM" id="SSF50475">
    <property type="entry name" value="FMN-binding split barrel"/>
    <property type="match status" value="1"/>
</dbReference>